<dbReference type="GO" id="GO:0005634">
    <property type="term" value="C:nucleus"/>
    <property type="evidence" value="ECO:0007669"/>
    <property type="project" value="UniProtKB-SubCell"/>
</dbReference>
<feature type="compositionally biased region" description="Basic and acidic residues" evidence="4">
    <location>
        <begin position="122"/>
        <end position="135"/>
    </location>
</feature>
<protein>
    <recommendedName>
        <fullName evidence="7">F-box domain-containing protein</fullName>
    </recommendedName>
</protein>
<name>A0A9P5VKG1_9FUNG</name>
<dbReference type="Proteomes" id="UP000696485">
    <property type="component" value="Unassembled WGS sequence"/>
</dbReference>
<keyword evidence="6" id="KW-1185">Reference proteome</keyword>
<accession>A0A9P5VKG1</accession>
<sequence length="514" mass="58057">MSTPARQSQRIRIKVEKEAEAKAIQDAQLALKEAKDNFKRERGVTDTVETSISAKAFTIRLKKTDVTDSKDSSSKIKGKKRRYADEQKNDQDPSTADAVTAPKPKRKKYSRISSQQSPEININKDEDHLSTENRLVKPKRPYVGRKKVAETGNENDSNGKAVDKEAEPVKTKRAYTKRKKGKGDVGVKVEEEDVIIKQEEGEADNSNQGNTVDGTKQRRVRASTSKGKAKAEDHSTQTTEATGTSEKAPLPTNPQDPCSVFPTELWHAVLDYLPLSVVANTSIVSNTWLTAARTYNGWRIAAEKGGMGAPKTKYKSWMALVCSHSDFVCDRCMGFSNGKGRGSHIPLPVKMNDDDGNIWHMCWDCRNRYYCLNPEPLHAPCDPEDTHTYEAGKRITKGRSMSEYALREEDLDPIPREQRRNPHVRSAAPMLLFDEATIQDTALAIHAGWVGVQAAAGNQLKKKRESFKARDEANRVSTRPKKEKPPKVPKPRLPRYRRYYGHYSHYHDYDDYYY</sequence>
<evidence type="ECO:0000256" key="1">
    <source>
        <dbReference type="ARBA" id="ARBA00004123"/>
    </source>
</evidence>
<comment type="caution">
    <text evidence="5">The sequence shown here is derived from an EMBL/GenBank/DDBJ whole genome shotgun (WGS) entry which is preliminary data.</text>
</comment>
<dbReference type="Gene3D" id="3.90.530.10">
    <property type="entry name" value="XPA C-terminal domain"/>
    <property type="match status" value="1"/>
</dbReference>
<dbReference type="SUPFAM" id="SSF81383">
    <property type="entry name" value="F-box domain"/>
    <property type="match status" value="1"/>
</dbReference>
<feature type="compositionally biased region" description="Basic residues" evidence="4">
    <location>
        <begin position="136"/>
        <end position="146"/>
    </location>
</feature>
<evidence type="ECO:0000256" key="2">
    <source>
        <dbReference type="ARBA" id="ARBA00022833"/>
    </source>
</evidence>
<feature type="compositionally biased region" description="Basic and acidic residues" evidence="4">
    <location>
        <begin position="161"/>
        <end position="170"/>
    </location>
</feature>
<feature type="region of interest" description="Disordered" evidence="4">
    <location>
        <begin position="460"/>
        <end position="494"/>
    </location>
</feature>
<comment type="subcellular location">
    <subcellularLocation>
        <location evidence="1">Nucleus</location>
    </subcellularLocation>
</comment>
<feature type="compositionally biased region" description="Basic and acidic residues" evidence="4">
    <location>
        <begin position="63"/>
        <end position="74"/>
    </location>
</feature>
<feature type="region of interest" description="Disordered" evidence="4">
    <location>
        <begin position="196"/>
        <end position="254"/>
    </location>
</feature>
<reference evidence="5" key="1">
    <citation type="journal article" date="2020" name="Fungal Divers.">
        <title>Resolving the Mortierellaceae phylogeny through synthesis of multi-gene phylogenetics and phylogenomics.</title>
        <authorList>
            <person name="Vandepol N."/>
            <person name="Liber J."/>
            <person name="Desiro A."/>
            <person name="Na H."/>
            <person name="Kennedy M."/>
            <person name="Barry K."/>
            <person name="Grigoriev I.V."/>
            <person name="Miller A.N."/>
            <person name="O'Donnell K."/>
            <person name="Stajich J.E."/>
            <person name="Bonito G."/>
        </authorList>
    </citation>
    <scope>NUCLEOTIDE SEQUENCE</scope>
    <source>
        <strain evidence="5">NVP1</strain>
    </source>
</reference>
<feature type="compositionally biased region" description="Basic residues" evidence="4">
    <location>
        <begin position="478"/>
        <end position="494"/>
    </location>
</feature>
<keyword evidence="3" id="KW-0539">Nucleus</keyword>
<organism evidence="5 6">
    <name type="scientific">Podila minutissima</name>
    <dbReference type="NCBI Taxonomy" id="64525"/>
    <lineage>
        <taxon>Eukaryota</taxon>
        <taxon>Fungi</taxon>
        <taxon>Fungi incertae sedis</taxon>
        <taxon>Mucoromycota</taxon>
        <taxon>Mortierellomycotina</taxon>
        <taxon>Mortierellomycetes</taxon>
        <taxon>Mortierellales</taxon>
        <taxon>Mortierellaceae</taxon>
        <taxon>Podila</taxon>
    </lineage>
</organism>
<feature type="compositionally biased region" description="Polar residues" evidence="4">
    <location>
        <begin position="236"/>
        <end position="245"/>
    </location>
</feature>
<evidence type="ECO:0000313" key="5">
    <source>
        <dbReference type="EMBL" id="KAF9329051.1"/>
    </source>
</evidence>
<evidence type="ECO:0000256" key="3">
    <source>
        <dbReference type="ARBA" id="ARBA00023242"/>
    </source>
</evidence>
<feature type="compositionally biased region" description="Basic residues" evidence="4">
    <location>
        <begin position="171"/>
        <end position="181"/>
    </location>
</feature>
<evidence type="ECO:0000256" key="4">
    <source>
        <dbReference type="SAM" id="MobiDB-lite"/>
    </source>
</evidence>
<evidence type="ECO:0000313" key="6">
    <source>
        <dbReference type="Proteomes" id="UP000696485"/>
    </source>
</evidence>
<gene>
    <name evidence="5" type="ORF">BG006_007877</name>
</gene>
<feature type="region of interest" description="Disordered" evidence="4">
    <location>
        <begin position="63"/>
        <end position="183"/>
    </location>
</feature>
<dbReference type="InterPro" id="IPR009061">
    <property type="entry name" value="DNA-bd_dom_put_sf"/>
</dbReference>
<feature type="compositionally biased region" description="Polar residues" evidence="4">
    <location>
        <begin position="111"/>
        <end position="120"/>
    </location>
</feature>
<dbReference type="EMBL" id="JAAAUY010000510">
    <property type="protein sequence ID" value="KAF9329051.1"/>
    <property type="molecule type" value="Genomic_DNA"/>
</dbReference>
<dbReference type="AlphaFoldDB" id="A0A9P5VKG1"/>
<keyword evidence="2" id="KW-0862">Zinc</keyword>
<dbReference type="InterPro" id="IPR036047">
    <property type="entry name" value="F-box-like_dom_sf"/>
</dbReference>
<dbReference type="InterPro" id="IPR037129">
    <property type="entry name" value="XPA_sf"/>
</dbReference>
<proteinExistence type="predicted"/>
<evidence type="ECO:0008006" key="7">
    <source>
        <dbReference type="Google" id="ProtNLM"/>
    </source>
</evidence>
<feature type="compositionally biased region" description="Polar residues" evidence="4">
    <location>
        <begin position="204"/>
        <end position="214"/>
    </location>
</feature>
<dbReference type="CDD" id="cd21075">
    <property type="entry name" value="DBD_XPA-like"/>
    <property type="match status" value="1"/>
</dbReference>
<dbReference type="SUPFAM" id="SSF46955">
    <property type="entry name" value="Putative DNA-binding domain"/>
    <property type="match status" value="1"/>
</dbReference>